<organism evidence="2 3">
    <name type="scientific">Flexibacter flexilis DSM 6793</name>
    <dbReference type="NCBI Taxonomy" id="927664"/>
    <lineage>
        <taxon>Bacteria</taxon>
        <taxon>Pseudomonadati</taxon>
        <taxon>Bacteroidota</taxon>
        <taxon>Cytophagia</taxon>
        <taxon>Cytophagales</taxon>
        <taxon>Flexibacteraceae</taxon>
        <taxon>Flexibacter</taxon>
    </lineage>
</organism>
<name>A0A1I1MP91_9BACT</name>
<sequence length="109" mass="12351">MLDLESILEKELPAIWDKLKAKGIDIVSDEDNIRLMMEKAYEMLPTPVRLVVKRDTFINFALEHKDKILPEKPKPTKKKITATATSKTTTAAKKETAKPAATKTRKKTD</sequence>
<evidence type="ECO:0000256" key="1">
    <source>
        <dbReference type="SAM" id="MobiDB-lite"/>
    </source>
</evidence>
<dbReference type="Proteomes" id="UP000199514">
    <property type="component" value="Unassembled WGS sequence"/>
</dbReference>
<feature type="region of interest" description="Disordered" evidence="1">
    <location>
        <begin position="71"/>
        <end position="109"/>
    </location>
</feature>
<dbReference type="AlphaFoldDB" id="A0A1I1MP91"/>
<proteinExistence type="predicted"/>
<dbReference type="RefSeq" id="WP_091515552.1">
    <property type="nucleotide sequence ID" value="NZ_FOLE01000011.1"/>
</dbReference>
<dbReference type="STRING" id="927664.SAMN05421780_11130"/>
<protein>
    <submittedName>
        <fullName evidence="2">Uncharacterized protein</fullName>
    </submittedName>
</protein>
<dbReference type="OrthoDB" id="769782at2"/>
<reference evidence="2 3" key="1">
    <citation type="submission" date="2016-10" db="EMBL/GenBank/DDBJ databases">
        <authorList>
            <person name="de Groot N.N."/>
        </authorList>
    </citation>
    <scope>NUCLEOTIDE SEQUENCE [LARGE SCALE GENOMIC DNA]</scope>
    <source>
        <strain evidence="2 3">DSM 6793</strain>
    </source>
</reference>
<feature type="compositionally biased region" description="Low complexity" evidence="1">
    <location>
        <begin position="81"/>
        <end position="91"/>
    </location>
</feature>
<evidence type="ECO:0000313" key="2">
    <source>
        <dbReference type="EMBL" id="SFC87199.1"/>
    </source>
</evidence>
<evidence type="ECO:0000313" key="3">
    <source>
        <dbReference type="Proteomes" id="UP000199514"/>
    </source>
</evidence>
<keyword evidence="3" id="KW-1185">Reference proteome</keyword>
<dbReference type="EMBL" id="FOLE01000011">
    <property type="protein sequence ID" value="SFC87199.1"/>
    <property type="molecule type" value="Genomic_DNA"/>
</dbReference>
<accession>A0A1I1MP91</accession>
<gene>
    <name evidence="2" type="ORF">SAMN05421780_11130</name>
</gene>